<evidence type="ECO:0000313" key="2">
    <source>
        <dbReference type="EnsemblMetazoa" id="OVOC12364.1"/>
    </source>
</evidence>
<proteinExistence type="predicted"/>
<organism evidence="2 3">
    <name type="scientific">Onchocerca volvulus</name>
    <dbReference type="NCBI Taxonomy" id="6282"/>
    <lineage>
        <taxon>Eukaryota</taxon>
        <taxon>Metazoa</taxon>
        <taxon>Ecdysozoa</taxon>
        <taxon>Nematoda</taxon>
        <taxon>Chromadorea</taxon>
        <taxon>Rhabditida</taxon>
        <taxon>Spirurina</taxon>
        <taxon>Spiruromorpha</taxon>
        <taxon>Filarioidea</taxon>
        <taxon>Onchocercidae</taxon>
        <taxon>Onchocerca</taxon>
    </lineage>
</organism>
<evidence type="ECO:0000313" key="3">
    <source>
        <dbReference type="Proteomes" id="UP000024404"/>
    </source>
</evidence>
<protein>
    <submittedName>
        <fullName evidence="2">Uncharacterized protein</fullName>
    </submittedName>
</protein>
<dbReference type="EMBL" id="CMVM020000445">
    <property type="status" value="NOT_ANNOTATED_CDS"/>
    <property type="molecule type" value="Genomic_DNA"/>
</dbReference>
<dbReference type="EnsemblMetazoa" id="OVOC12364.1">
    <property type="protein sequence ID" value="OVOC12364.1"/>
    <property type="gene ID" value="WBGene00249173"/>
</dbReference>
<name>A0A8R1TMQ0_ONCVO</name>
<reference evidence="2" key="2">
    <citation type="submission" date="2022-06" db="UniProtKB">
        <authorList>
            <consortium name="EnsemblMetazoa"/>
        </authorList>
    </citation>
    <scope>IDENTIFICATION</scope>
</reference>
<dbReference type="Proteomes" id="UP000024404">
    <property type="component" value="Unassembled WGS sequence"/>
</dbReference>
<sequence length="116" mass="13701">MRERDVRGASWLVCHTVGRMLTIYKFVVFMELSREEREEAKELESDGRRSGKSEENEEIEGEGGERRDVCWSEMTEKCFTGFDADVLMEQKSSLFHQIMLVRIIHIPRDYDGRCYL</sequence>
<dbReference type="AlphaFoldDB" id="A0A8R1TMQ0"/>
<accession>A0A8R1TMQ0</accession>
<evidence type="ECO:0000256" key="1">
    <source>
        <dbReference type="SAM" id="MobiDB-lite"/>
    </source>
</evidence>
<reference evidence="3" key="1">
    <citation type="submission" date="2013-10" db="EMBL/GenBank/DDBJ databases">
        <title>Genome sequencing of Onchocerca volvulus.</title>
        <authorList>
            <person name="Cotton J."/>
            <person name="Tsai J."/>
            <person name="Stanley E."/>
            <person name="Tracey A."/>
            <person name="Holroyd N."/>
            <person name="Lustigman S."/>
            <person name="Berriman M."/>
        </authorList>
    </citation>
    <scope>NUCLEOTIDE SEQUENCE</scope>
</reference>
<feature type="region of interest" description="Disordered" evidence="1">
    <location>
        <begin position="37"/>
        <end position="67"/>
    </location>
</feature>
<keyword evidence="3" id="KW-1185">Reference proteome</keyword>
<feature type="compositionally biased region" description="Basic and acidic residues" evidence="1">
    <location>
        <begin position="37"/>
        <end position="54"/>
    </location>
</feature>